<accession>G9Y7V7</accession>
<name>G9Y7V7_HAFAL</name>
<organism evidence="1 2">
    <name type="scientific">Hafnia alvei ATCC 51873</name>
    <dbReference type="NCBI Taxonomy" id="1002364"/>
    <lineage>
        <taxon>Bacteria</taxon>
        <taxon>Pseudomonadati</taxon>
        <taxon>Pseudomonadota</taxon>
        <taxon>Gammaproteobacteria</taxon>
        <taxon>Enterobacterales</taxon>
        <taxon>Hafniaceae</taxon>
        <taxon>Hafnia</taxon>
    </lineage>
</organism>
<dbReference type="PATRIC" id="fig|1002364.3.peg.2357"/>
<gene>
    <name evidence="1" type="ORF">HMPREF0454_02623</name>
</gene>
<evidence type="ECO:0000313" key="2">
    <source>
        <dbReference type="Proteomes" id="UP000005959"/>
    </source>
</evidence>
<comment type="caution">
    <text evidence="1">The sequence shown here is derived from an EMBL/GenBank/DDBJ whole genome shotgun (WGS) entry which is preliminary data.</text>
</comment>
<proteinExistence type="predicted"/>
<dbReference type="EMBL" id="AGCI01000062">
    <property type="protein sequence ID" value="EHM41946.1"/>
    <property type="molecule type" value="Genomic_DNA"/>
</dbReference>
<reference evidence="1 2" key="1">
    <citation type="submission" date="2011-08" db="EMBL/GenBank/DDBJ databases">
        <authorList>
            <person name="Weinstock G."/>
            <person name="Sodergren E."/>
            <person name="Clifton S."/>
            <person name="Fulton L."/>
            <person name="Fulton B."/>
            <person name="Courtney L."/>
            <person name="Fronick C."/>
            <person name="Harrison M."/>
            <person name="Strong C."/>
            <person name="Farmer C."/>
            <person name="Delahaunty K."/>
            <person name="Markovic C."/>
            <person name="Hall O."/>
            <person name="Minx P."/>
            <person name="Tomlinson C."/>
            <person name="Mitreva M."/>
            <person name="Hou S."/>
            <person name="Chen J."/>
            <person name="Wollam A."/>
            <person name="Pepin K.H."/>
            <person name="Johnson M."/>
            <person name="Bhonagiri V."/>
            <person name="Zhang X."/>
            <person name="Suruliraj S."/>
            <person name="Warren W."/>
            <person name="Chinwalla A."/>
            <person name="Mardis E.R."/>
            <person name="Wilson R.K."/>
        </authorList>
    </citation>
    <scope>NUCLEOTIDE SEQUENCE [LARGE SCALE GENOMIC DNA]</scope>
    <source>
        <strain evidence="1 2">ATCC 51873</strain>
    </source>
</reference>
<dbReference type="HOGENOM" id="CLU_3270866_0_0_6"/>
<protein>
    <submittedName>
        <fullName evidence="1">Uncharacterized protein</fullName>
    </submittedName>
</protein>
<evidence type="ECO:0000313" key="1">
    <source>
        <dbReference type="EMBL" id="EHM41946.1"/>
    </source>
</evidence>
<sequence length="41" mass="4495">MACSMSAPLLFETSIVLFPSSGIHNIYDLFYNLMITSAPKA</sequence>
<dbReference type="AlphaFoldDB" id="G9Y7V7"/>
<dbReference type="Proteomes" id="UP000005959">
    <property type="component" value="Unassembled WGS sequence"/>
</dbReference>